<name>A0A1X2HVM3_SYNRA</name>
<keyword evidence="3 6" id="KW-0378">Hydrolase</keyword>
<dbReference type="InParanoid" id="A0A1X2HVM3"/>
<dbReference type="Proteomes" id="UP000242180">
    <property type="component" value="Unassembled WGS sequence"/>
</dbReference>
<evidence type="ECO:0000256" key="4">
    <source>
        <dbReference type="ARBA" id="ARBA00022833"/>
    </source>
</evidence>
<comment type="caution">
    <text evidence="8">The sequence shown here is derived from an EMBL/GenBank/DDBJ whole genome shotgun (WGS) entry which is preliminary data.</text>
</comment>
<dbReference type="CDD" id="cd07331">
    <property type="entry name" value="M48C_Oma1_like"/>
    <property type="match status" value="1"/>
</dbReference>
<evidence type="ECO:0000256" key="5">
    <source>
        <dbReference type="ARBA" id="ARBA00023049"/>
    </source>
</evidence>
<comment type="cofactor">
    <cofactor evidence="6">
        <name>Zn(2+)</name>
        <dbReference type="ChEBI" id="CHEBI:29105"/>
    </cofactor>
    <text evidence="6">Binds 1 zinc ion per subunit.</text>
</comment>
<sequence length="233" mass="26254">MAQQAYQEVIAQYGRKVLPSHHPYTLFVRRVAQRIVHAAGMDHLQWEFHVIDSPERNAFVLPGGKIFVFTGILPIVKNEDGMAAVLGHEIAHQFARHSAEKLSFSKIVAALQLTLWLFGIDPAFLVNQLALNFVILKPFSRKCEIEADEIGLQLMAQACFDPQEAVALWQRMETAGGSGPPQFVSTHPSHKNRVEFLEKEMPKALAKRNESDCSSEIGLMADQFHTLGQRLRW</sequence>
<dbReference type="GO" id="GO:0034982">
    <property type="term" value="P:mitochondrial protein processing"/>
    <property type="evidence" value="ECO:0007669"/>
    <property type="project" value="TreeGrafter"/>
</dbReference>
<dbReference type="Pfam" id="PF01435">
    <property type="entry name" value="Peptidase_M48"/>
    <property type="match status" value="1"/>
</dbReference>
<dbReference type="InterPro" id="IPR001915">
    <property type="entry name" value="Peptidase_M48"/>
</dbReference>
<keyword evidence="2" id="KW-0479">Metal-binding</keyword>
<keyword evidence="9" id="KW-1185">Reference proteome</keyword>
<organism evidence="8 9">
    <name type="scientific">Syncephalastrum racemosum</name>
    <name type="common">Filamentous fungus</name>
    <dbReference type="NCBI Taxonomy" id="13706"/>
    <lineage>
        <taxon>Eukaryota</taxon>
        <taxon>Fungi</taxon>
        <taxon>Fungi incertae sedis</taxon>
        <taxon>Mucoromycota</taxon>
        <taxon>Mucoromycotina</taxon>
        <taxon>Mucoromycetes</taxon>
        <taxon>Mucorales</taxon>
        <taxon>Syncephalastraceae</taxon>
        <taxon>Syncephalastrum</taxon>
    </lineage>
</organism>
<dbReference type="PANTHER" id="PTHR22726:SF1">
    <property type="entry name" value="METALLOENDOPEPTIDASE OMA1, MITOCHONDRIAL"/>
    <property type="match status" value="1"/>
</dbReference>
<feature type="domain" description="Peptidase M48" evidence="7">
    <location>
        <begin position="28"/>
        <end position="200"/>
    </location>
</feature>
<dbReference type="AlphaFoldDB" id="A0A1X2HVM3"/>
<protein>
    <submittedName>
        <fullName evidence="8">Peptidase M48</fullName>
    </submittedName>
</protein>
<dbReference type="InterPro" id="IPR051156">
    <property type="entry name" value="Mito/Outer_Membr_Metalloprot"/>
</dbReference>
<dbReference type="STRING" id="13706.A0A1X2HVM3"/>
<evidence type="ECO:0000313" key="8">
    <source>
        <dbReference type="EMBL" id="ORZ03655.1"/>
    </source>
</evidence>
<dbReference type="OrthoDB" id="7464992at2759"/>
<dbReference type="GO" id="GO:0004222">
    <property type="term" value="F:metalloendopeptidase activity"/>
    <property type="evidence" value="ECO:0007669"/>
    <property type="project" value="InterPro"/>
</dbReference>
<keyword evidence="1 6" id="KW-0645">Protease</keyword>
<dbReference type="FunCoup" id="A0A1X2HVM3">
    <property type="interactions" value="136"/>
</dbReference>
<dbReference type="PANTHER" id="PTHR22726">
    <property type="entry name" value="METALLOENDOPEPTIDASE OMA1"/>
    <property type="match status" value="1"/>
</dbReference>
<dbReference type="Gene3D" id="3.30.2010.10">
    <property type="entry name" value="Metalloproteases ('zincins'), catalytic domain"/>
    <property type="match status" value="1"/>
</dbReference>
<dbReference type="EMBL" id="MCGN01000001">
    <property type="protein sequence ID" value="ORZ03655.1"/>
    <property type="molecule type" value="Genomic_DNA"/>
</dbReference>
<reference evidence="8 9" key="1">
    <citation type="submission" date="2016-07" db="EMBL/GenBank/DDBJ databases">
        <title>Pervasive Adenine N6-methylation of Active Genes in Fungi.</title>
        <authorList>
            <consortium name="DOE Joint Genome Institute"/>
            <person name="Mondo S.J."/>
            <person name="Dannebaum R.O."/>
            <person name="Kuo R.C."/>
            <person name="Labutti K."/>
            <person name="Haridas S."/>
            <person name="Kuo A."/>
            <person name="Salamov A."/>
            <person name="Ahrendt S.R."/>
            <person name="Lipzen A."/>
            <person name="Sullivan W."/>
            <person name="Andreopoulos W.B."/>
            <person name="Clum A."/>
            <person name="Lindquist E."/>
            <person name="Daum C."/>
            <person name="Ramamoorthy G.K."/>
            <person name="Gryganskyi A."/>
            <person name="Culley D."/>
            <person name="Magnuson J.K."/>
            <person name="James T.Y."/>
            <person name="O'Malley M.A."/>
            <person name="Stajich J.E."/>
            <person name="Spatafora J.W."/>
            <person name="Visel A."/>
            <person name="Grigoriev I.V."/>
        </authorList>
    </citation>
    <scope>NUCLEOTIDE SEQUENCE [LARGE SCALE GENOMIC DNA]</scope>
    <source>
        <strain evidence="8 9">NRRL 2496</strain>
    </source>
</reference>
<dbReference type="GO" id="GO:0005743">
    <property type="term" value="C:mitochondrial inner membrane"/>
    <property type="evidence" value="ECO:0007669"/>
    <property type="project" value="TreeGrafter"/>
</dbReference>
<comment type="similarity">
    <text evidence="6">Belongs to the peptidase M48 family.</text>
</comment>
<gene>
    <name evidence="8" type="ORF">BCR43DRAFT_529109</name>
</gene>
<evidence type="ECO:0000256" key="3">
    <source>
        <dbReference type="ARBA" id="ARBA00022801"/>
    </source>
</evidence>
<evidence type="ECO:0000256" key="1">
    <source>
        <dbReference type="ARBA" id="ARBA00022670"/>
    </source>
</evidence>
<accession>A0A1X2HVM3</accession>
<dbReference type="GO" id="GO:0006515">
    <property type="term" value="P:protein quality control for misfolded or incompletely synthesized proteins"/>
    <property type="evidence" value="ECO:0007669"/>
    <property type="project" value="TreeGrafter"/>
</dbReference>
<dbReference type="OMA" id="QWEVNLI"/>
<keyword evidence="5 6" id="KW-0482">Metalloprotease</keyword>
<evidence type="ECO:0000313" key="9">
    <source>
        <dbReference type="Proteomes" id="UP000242180"/>
    </source>
</evidence>
<evidence type="ECO:0000259" key="7">
    <source>
        <dbReference type="Pfam" id="PF01435"/>
    </source>
</evidence>
<evidence type="ECO:0000256" key="6">
    <source>
        <dbReference type="RuleBase" id="RU003983"/>
    </source>
</evidence>
<evidence type="ECO:0000256" key="2">
    <source>
        <dbReference type="ARBA" id="ARBA00022723"/>
    </source>
</evidence>
<keyword evidence="4 6" id="KW-0862">Zinc</keyword>
<dbReference type="GO" id="GO:0046872">
    <property type="term" value="F:metal ion binding"/>
    <property type="evidence" value="ECO:0007669"/>
    <property type="project" value="UniProtKB-KW"/>
</dbReference>
<proteinExistence type="inferred from homology"/>